<keyword evidence="10" id="KW-0476">Mercury</keyword>
<keyword evidence="11 15" id="KW-1133">Transmembrane helix</keyword>
<name>A0A832N4T5_9GAMM</name>
<dbReference type="EMBL" id="DRNF01000105">
    <property type="protein sequence ID" value="HHJ80317.1"/>
    <property type="molecule type" value="Genomic_DNA"/>
</dbReference>
<evidence type="ECO:0000256" key="9">
    <source>
        <dbReference type="ARBA" id="ARBA00022723"/>
    </source>
</evidence>
<feature type="transmembrane region" description="Helical" evidence="15">
    <location>
        <begin position="59"/>
        <end position="78"/>
    </location>
</feature>
<keyword evidence="9" id="KW-0479">Metal-binding</keyword>
<dbReference type="InterPro" id="IPR003457">
    <property type="entry name" value="Transprt_MerT"/>
</dbReference>
<evidence type="ECO:0000256" key="11">
    <source>
        <dbReference type="ARBA" id="ARBA00022989"/>
    </source>
</evidence>
<keyword evidence="8 15" id="KW-0812">Transmembrane</keyword>
<dbReference type="Gene3D" id="1.10.287.910">
    <property type="entry name" value="bacterial mercury transporter, merf"/>
    <property type="match status" value="1"/>
</dbReference>
<evidence type="ECO:0000256" key="7">
    <source>
        <dbReference type="ARBA" id="ARBA00022519"/>
    </source>
</evidence>
<dbReference type="GO" id="GO:0046872">
    <property type="term" value="F:metal ion binding"/>
    <property type="evidence" value="ECO:0007669"/>
    <property type="project" value="UniProtKB-KW"/>
</dbReference>
<dbReference type="AlphaFoldDB" id="A0A832N4T5"/>
<keyword evidence="5" id="KW-0475">Mercuric resistance</keyword>
<protein>
    <recommendedName>
        <fullName evidence="3">Mercuric transport protein MerT</fullName>
    </recommendedName>
    <alternativeName>
        <fullName evidence="13">Mercury ion transport protein</fullName>
    </alternativeName>
</protein>
<dbReference type="Proteomes" id="UP000885832">
    <property type="component" value="Unassembled WGS sequence"/>
</dbReference>
<keyword evidence="7" id="KW-0997">Cell inner membrane</keyword>
<comment type="subcellular location">
    <subcellularLocation>
        <location evidence="1">Cell inner membrane</location>
        <topology evidence="1">Multi-pass membrane protein</topology>
    </subcellularLocation>
</comment>
<comment type="function">
    <text evidence="14">Involved in mercury resistance. Probably transfers a mercuric ion from the periplasmic Hg(2+)-binding protein MerP to the cytoplasmic mercuric reductase MerA.</text>
</comment>
<keyword evidence="6" id="KW-1003">Cell membrane</keyword>
<comment type="similarity">
    <text evidence="2">Belongs to the MerT family.</text>
</comment>
<evidence type="ECO:0000256" key="1">
    <source>
        <dbReference type="ARBA" id="ARBA00004429"/>
    </source>
</evidence>
<evidence type="ECO:0000256" key="14">
    <source>
        <dbReference type="ARBA" id="ARBA00045720"/>
    </source>
</evidence>
<dbReference type="GO" id="GO:0005886">
    <property type="term" value="C:plasma membrane"/>
    <property type="evidence" value="ECO:0007669"/>
    <property type="project" value="UniProtKB-SubCell"/>
</dbReference>
<evidence type="ECO:0000256" key="8">
    <source>
        <dbReference type="ARBA" id="ARBA00022692"/>
    </source>
</evidence>
<evidence type="ECO:0000313" key="16">
    <source>
        <dbReference type="EMBL" id="HHJ80317.1"/>
    </source>
</evidence>
<evidence type="ECO:0000256" key="2">
    <source>
        <dbReference type="ARBA" id="ARBA00008224"/>
    </source>
</evidence>
<evidence type="ECO:0000256" key="12">
    <source>
        <dbReference type="ARBA" id="ARBA00023136"/>
    </source>
</evidence>
<comment type="caution">
    <text evidence="16">The sequence shown here is derived from an EMBL/GenBank/DDBJ whole genome shotgun (WGS) entry which is preliminary data.</text>
</comment>
<evidence type="ECO:0000256" key="4">
    <source>
        <dbReference type="ARBA" id="ARBA00022448"/>
    </source>
</evidence>
<evidence type="ECO:0000256" key="5">
    <source>
        <dbReference type="ARBA" id="ARBA00022466"/>
    </source>
</evidence>
<organism evidence="16">
    <name type="scientific">Candidatus Tenderia electrophaga</name>
    <dbReference type="NCBI Taxonomy" id="1748243"/>
    <lineage>
        <taxon>Bacteria</taxon>
        <taxon>Pseudomonadati</taxon>
        <taxon>Pseudomonadota</taxon>
        <taxon>Gammaproteobacteria</taxon>
        <taxon>Candidatus Tenderiales</taxon>
        <taxon>Candidatus Tenderiaceae</taxon>
        <taxon>Candidatus Tenderia</taxon>
    </lineage>
</organism>
<accession>A0A832N4T5</accession>
<evidence type="ECO:0000256" key="3">
    <source>
        <dbReference type="ARBA" id="ARBA00017053"/>
    </source>
</evidence>
<reference evidence="16" key="1">
    <citation type="journal article" date="2020" name="mSystems">
        <title>Genome- and Community-Level Interaction Insights into Carbon Utilization and Element Cycling Functions of Hydrothermarchaeota in Hydrothermal Sediment.</title>
        <authorList>
            <person name="Zhou Z."/>
            <person name="Liu Y."/>
            <person name="Xu W."/>
            <person name="Pan J."/>
            <person name="Luo Z.H."/>
            <person name="Li M."/>
        </authorList>
    </citation>
    <scope>NUCLEOTIDE SEQUENCE [LARGE SCALE GENOMIC DNA]</scope>
    <source>
        <strain evidence="16">HyVt-505</strain>
    </source>
</reference>
<feature type="transmembrane region" description="Helical" evidence="15">
    <location>
        <begin position="99"/>
        <end position="118"/>
    </location>
</feature>
<proteinExistence type="inferred from homology"/>
<evidence type="ECO:0000256" key="6">
    <source>
        <dbReference type="ARBA" id="ARBA00022475"/>
    </source>
</evidence>
<gene>
    <name evidence="16" type="ORF">ENJ65_01640</name>
</gene>
<keyword evidence="4" id="KW-0813">Transport</keyword>
<evidence type="ECO:0000256" key="10">
    <source>
        <dbReference type="ARBA" id="ARBA00022914"/>
    </source>
</evidence>
<evidence type="ECO:0000256" key="15">
    <source>
        <dbReference type="SAM" id="Phobius"/>
    </source>
</evidence>
<dbReference type="Pfam" id="PF02411">
    <property type="entry name" value="MerT"/>
    <property type="match status" value="1"/>
</dbReference>
<keyword evidence="12 15" id="KW-0472">Membrane</keyword>
<feature type="transmembrane region" description="Helical" evidence="15">
    <location>
        <begin position="21"/>
        <end position="47"/>
    </location>
</feature>
<dbReference type="GO" id="GO:0015097">
    <property type="term" value="F:mercury ion transmembrane transporter activity"/>
    <property type="evidence" value="ECO:0007669"/>
    <property type="project" value="InterPro"/>
</dbReference>
<sequence length="123" mass="13349">MQTPEQSDANTVSKGTLIAGLIAAITASACCLGPLLLLTLGISGSWISNLTAMAPYRPVFIGITLLFLGLAFRKLYLTPQSCATDKPCAKPARLHKQRILFWFVTAMVTAMVAFPWYAPLFLE</sequence>
<evidence type="ECO:0000256" key="13">
    <source>
        <dbReference type="ARBA" id="ARBA00030934"/>
    </source>
</evidence>